<keyword evidence="3" id="KW-1185">Reference proteome</keyword>
<dbReference type="GO" id="GO:0016301">
    <property type="term" value="F:kinase activity"/>
    <property type="evidence" value="ECO:0007669"/>
    <property type="project" value="UniProtKB-KW"/>
</dbReference>
<feature type="domain" description="CHK kinase-like" evidence="1">
    <location>
        <begin position="117"/>
        <end position="321"/>
    </location>
</feature>
<dbReference type="InterPro" id="IPR011009">
    <property type="entry name" value="Kinase-like_dom_sf"/>
</dbReference>
<dbReference type="SUPFAM" id="SSF56112">
    <property type="entry name" value="Protein kinase-like (PK-like)"/>
    <property type="match status" value="1"/>
</dbReference>
<dbReference type="InterPro" id="IPR015897">
    <property type="entry name" value="CHK_kinase-like"/>
</dbReference>
<dbReference type="SMART" id="SM00587">
    <property type="entry name" value="CHK"/>
    <property type="match status" value="1"/>
</dbReference>
<comment type="caution">
    <text evidence="2">The sequence shown here is derived from an EMBL/GenBank/DDBJ whole genome shotgun (WGS) entry which is preliminary data.</text>
</comment>
<evidence type="ECO:0000259" key="1">
    <source>
        <dbReference type="SMART" id="SM00587"/>
    </source>
</evidence>
<dbReference type="PANTHER" id="PTHR11012:SF30">
    <property type="entry name" value="PROTEIN KINASE-LIKE DOMAIN-CONTAINING"/>
    <property type="match status" value="1"/>
</dbReference>
<sequence>MANKRSIAAIIPSEFTVTSSARIATLWSNYGHIHRVHVEPNNGPTSRSSPSSSSSLTLILKSIHPPSLSSDPSESHVRKLLSYNVERWFYHHYSHLLPHQVKVAKVYTSNADDDGNLLLEDLSIGYAFPASGSLGKEATMCVLKWLAGFHGTFFRVHHRPPQDGVALRLVPAPKEWKGDERVEGVWKRGCYWYLDTRREELEDMDKEEYAWLLPWVEKVNNAIESEIEKSGTLLHGDVKGANIVFNRDPYSHRRRAQLNTDPGSLPPLQCALYDFQYVGLGLGVLDLIYFLGTSVESALLSKNEAELLRFYYSSLSEVVVSEEIQIQTYEEFLRQWDLAVVDWYRFMAGWGFWGNDEWVEKRAKSVVAKWNEGSPMV</sequence>
<dbReference type="AlphaFoldDB" id="A0A8K0XP33"/>
<dbReference type="Proteomes" id="UP000813824">
    <property type="component" value="Unassembled WGS sequence"/>
</dbReference>
<dbReference type="PANTHER" id="PTHR11012">
    <property type="entry name" value="PROTEIN KINASE-LIKE DOMAIN-CONTAINING"/>
    <property type="match status" value="1"/>
</dbReference>
<keyword evidence="2" id="KW-0418">Kinase</keyword>
<name>A0A8K0XP33_9AGAR</name>
<organism evidence="2 3">
    <name type="scientific">Cristinia sonorae</name>
    <dbReference type="NCBI Taxonomy" id="1940300"/>
    <lineage>
        <taxon>Eukaryota</taxon>
        <taxon>Fungi</taxon>
        <taxon>Dikarya</taxon>
        <taxon>Basidiomycota</taxon>
        <taxon>Agaricomycotina</taxon>
        <taxon>Agaricomycetes</taxon>
        <taxon>Agaricomycetidae</taxon>
        <taxon>Agaricales</taxon>
        <taxon>Pleurotineae</taxon>
        <taxon>Stephanosporaceae</taxon>
        <taxon>Cristinia</taxon>
    </lineage>
</organism>
<keyword evidence="2" id="KW-0808">Transferase</keyword>
<dbReference type="Gene3D" id="3.90.1200.10">
    <property type="match status" value="1"/>
</dbReference>
<dbReference type="InterPro" id="IPR004119">
    <property type="entry name" value="EcKL"/>
</dbReference>
<gene>
    <name evidence="2" type="ORF">BXZ70DRAFT_239601</name>
</gene>
<protein>
    <submittedName>
        <fullName evidence="2">Ecdysteroid kinase-domain-containing protein</fullName>
    </submittedName>
</protein>
<accession>A0A8K0XP33</accession>
<evidence type="ECO:0000313" key="3">
    <source>
        <dbReference type="Proteomes" id="UP000813824"/>
    </source>
</evidence>
<proteinExistence type="predicted"/>
<dbReference type="EMBL" id="JAEVFJ010000019">
    <property type="protein sequence ID" value="KAH8099631.1"/>
    <property type="molecule type" value="Genomic_DNA"/>
</dbReference>
<reference evidence="2" key="1">
    <citation type="journal article" date="2021" name="New Phytol.">
        <title>Evolutionary innovations through gain and loss of genes in the ectomycorrhizal Boletales.</title>
        <authorList>
            <person name="Wu G."/>
            <person name="Miyauchi S."/>
            <person name="Morin E."/>
            <person name="Kuo A."/>
            <person name="Drula E."/>
            <person name="Varga T."/>
            <person name="Kohler A."/>
            <person name="Feng B."/>
            <person name="Cao Y."/>
            <person name="Lipzen A."/>
            <person name="Daum C."/>
            <person name="Hundley H."/>
            <person name="Pangilinan J."/>
            <person name="Johnson J."/>
            <person name="Barry K."/>
            <person name="LaButti K."/>
            <person name="Ng V."/>
            <person name="Ahrendt S."/>
            <person name="Min B."/>
            <person name="Choi I.G."/>
            <person name="Park H."/>
            <person name="Plett J.M."/>
            <person name="Magnuson J."/>
            <person name="Spatafora J.W."/>
            <person name="Nagy L.G."/>
            <person name="Henrissat B."/>
            <person name="Grigoriev I.V."/>
            <person name="Yang Z.L."/>
            <person name="Xu J."/>
            <person name="Martin F.M."/>
        </authorList>
    </citation>
    <scope>NUCLEOTIDE SEQUENCE</scope>
    <source>
        <strain evidence="2">KKN 215</strain>
    </source>
</reference>
<dbReference type="OrthoDB" id="411145at2759"/>
<dbReference type="Pfam" id="PF02958">
    <property type="entry name" value="EcKL"/>
    <property type="match status" value="1"/>
</dbReference>
<evidence type="ECO:0000313" key="2">
    <source>
        <dbReference type="EMBL" id="KAH8099631.1"/>
    </source>
</evidence>